<protein>
    <submittedName>
        <fullName evidence="1">HAD superfamily hydrolase</fullName>
    </submittedName>
</protein>
<dbReference type="RefSeq" id="WP_209946941.1">
    <property type="nucleotide sequence ID" value="NZ_JAGGJU010000010.1"/>
</dbReference>
<accession>A0ABS4E2D0</accession>
<organism evidence="1 2">
    <name type="scientific">Rhizobium halophytocola</name>
    <dbReference type="NCBI Taxonomy" id="735519"/>
    <lineage>
        <taxon>Bacteria</taxon>
        <taxon>Pseudomonadati</taxon>
        <taxon>Pseudomonadota</taxon>
        <taxon>Alphaproteobacteria</taxon>
        <taxon>Hyphomicrobiales</taxon>
        <taxon>Rhizobiaceae</taxon>
        <taxon>Rhizobium/Agrobacterium group</taxon>
        <taxon>Rhizobium</taxon>
    </lineage>
</organism>
<evidence type="ECO:0000313" key="1">
    <source>
        <dbReference type="EMBL" id="MBP1852093.1"/>
    </source>
</evidence>
<dbReference type="EMBL" id="JAGGJU010000010">
    <property type="protein sequence ID" value="MBP1852093.1"/>
    <property type="molecule type" value="Genomic_DNA"/>
</dbReference>
<keyword evidence="1" id="KW-0378">Hydrolase</keyword>
<evidence type="ECO:0000313" key="2">
    <source>
        <dbReference type="Proteomes" id="UP000759443"/>
    </source>
</evidence>
<proteinExistence type="predicted"/>
<dbReference type="Gene3D" id="1.10.150.400">
    <property type="match status" value="1"/>
</dbReference>
<dbReference type="SUPFAM" id="SSF56784">
    <property type="entry name" value="HAD-like"/>
    <property type="match status" value="1"/>
</dbReference>
<sequence>MHVLIWTPPWVGQSGDLFFGLNAFNNHLLLQAKTLCDAGHRVSIAYPETYQPHVKKFAGMAELLPLDPIDSISAVRSWADPSVELYEQGTSASSATRIADWLENKLPNTVDCVLLWETPDAYLRILYPDALIISQMPGAFSRPPYPRTTVFDPCGLYKRGSLFRDAQSIQADHRVANWIVEFQSRSRSLFRKFKYDDKASILSGTRRSSLTLVPLQISGHYAFQSETRFLSQYQFAVEAIKCAQPDNALLFTEYVSGLYRDEVLSSEFSDYLSTLRDGIIHRPDTRNMPSVSQHLLAYADEIVVATSGLALQAMIWDTPVKVVGDTWLAPFSEKGVSTSKQRQKVISYCLERHQPLTDAITSDGNFLSSLIEEMHGRRNKAPSDGLVEFADIERNYDDRLFRSFQEDKLEKVFVKLGLATQQPTKADHFAETLKKTKPKLISFDLFDTLVTRGFEQPADLYRYMELKLRQDGKQVPFDFAEKRLAAELSARANATGDEIQLLDIYREFQKAEDLSEEYSIALHDYEVQVEASCSIPRPVGQRIYREAVKSGVEICVTSDMYLPRSCIDGILRKNGFSHLQLFLSSEVGKTKKSGELFQYIAAHKNIFTSEILHIGDNAITDVKSAEMTGVVPFHVPRAVEYLWKDTNFRKAFPKRKPLANLGRSVIAATIARQCHDDPRLQTREGLSNGNPWELGYTAVGPVILGFALWLRQSAMQDGMHKLHFLSREGKLLKDVFDCVDAFSPSGIESNYLWGSRRAIRVAQMRSMPDILELAKQTIDKSATVRSLLNNRFGVDGRVIKEESIVSSGFESLDEVIEPNRAGFHKLVKILELNVDQILQVAREEREVYEGYLRVNGLFDDSMQAVVDVGWHANMQGSLGQLLGKPLHGYYIATLDAAARWKAVGHKIRAYYGEDCSNLEGHPFLKSRLMVENLLCDVAPSVKRMRMGAVGYYPEPVSEVNLNRVRLISAIHDGARAFAADACSVLGSVTGEIALGPDITFPPLNSFLSKPHPADAKLFLGHPIEDTFSGAEKRYFIAPREKDGGPVANAVSGWQPGEAAIMSSMQAQSEAEVSKRVKNSSPLRKEKVQPNIAPAPRTYRFQLVNSLTKPFVFIFLNDAERSRLHKDPARFYQKAKHPALRGIAAVAFGSSVGNDGS</sequence>
<dbReference type="GO" id="GO:0016787">
    <property type="term" value="F:hydrolase activity"/>
    <property type="evidence" value="ECO:0007669"/>
    <property type="project" value="UniProtKB-KW"/>
</dbReference>
<reference evidence="1 2" key="1">
    <citation type="submission" date="2021-03" db="EMBL/GenBank/DDBJ databases">
        <title>Genomic Encyclopedia of Type Strains, Phase IV (KMG-IV): sequencing the most valuable type-strain genomes for metagenomic binning, comparative biology and taxonomic classification.</title>
        <authorList>
            <person name="Goeker M."/>
        </authorList>
    </citation>
    <scope>NUCLEOTIDE SEQUENCE [LARGE SCALE GENOMIC DNA]</scope>
    <source>
        <strain evidence="1 2">DSM 21600</strain>
    </source>
</reference>
<keyword evidence="2" id="KW-1185">Reference proteome</keyword>
<gene>
    <name evidence="1" type="ORF">J2Z17_003548</name>
</gene>
<dbReference type="InterPro" id="IPR023214">
    <property type="entry name" value="HAD_sf"/>
</dbReference>
<dbReference type="InterPro" id="IPR036412">
    <property type="entry name" value="HAD-like_sf"/>
</dbReference>
<comment type="caution">
    <text evidence="1">The sequence shown here is derived from an EMBL/GenBank/DDBJ whole genome shotgun (WGS) entry which is preliminary data.</text>
</comment>
<name>A0ABS4E2D0_9HYPH</name>
<dbReference type="Proteomes" id="UP000759443">
    <property type="component" value="Unassembled WGS sequence"/>
</dbReference>
<dbReference type="Gene3D" id="3.40.50.1000">
    <property type="entry name" value="HAD superfamily/HAD-like"/>
    <property type="match status" value="1"/>
</dbReference>